<evidence type="ECO:0000259" key="2">
    <source>
        <dbReference type="PROSITE" id="PS50234"/>
    </source>
</evidence>
<dbReference type="PROSITE" id="PS50835">
    <property type="entry name" value="IG_LIKE"/>
    <property type="match status" value="1"/>
</dbReference>
<evidence type="ECO:0000313" key="5">
    <source>
        <dbReference type="WBParaSite" id="nRc.2.0.1.t17800-RA"/>
    </source>
</evidence>
<keyword evidence="1" id="KW-1133">Transmembrane helix</keyword>
<dbReference type="Pfam" id="PF00092">
    <property type="entry name" value="VWA"/>
    <property type="match status" value="1"/>
</dbReference>
<evidence type="ECO:0000259" key="3">
    <source>
        <dbReference type="PROSITE" id="PS50835"/>
    </source>
</evidence>
<keyword evidence="4" id="KW-1185">Reference proteome</keyword>
<dbReference type="PROSITE" id="PS50234">
    <property type="entry name" value="VWFA"/>
    <property type="match status" value="1"/>
</dbReference>
<dbReference type="InterPro" id="IPR036179">
    <property type="entry name" value="Ig-like_dom_sf"/>
</dbReference>
<name>A0A915IWL3_ROMCU</name>
<sequence>AYSTISNQSLLNIKVDKLVLNSILLAGTLIQIPGQVILIFGLIYSLPLFIVQFSLWFDLINCEAQFISNLALRKIMISVALALMLLSQALVYGAAKTDCEKVSYKKLDLLFILDGSASVEAVNFVKTLNFVKNVVARLPIGAQETAVGVIQFTLLGANNNDVEGFKPRNEITLNSIQNRDQLIKKIGEIKYIEGCTLTNQAIWEGFKQFTIHGRKQVPKVMVVITDGKSSEKIDEAANNAHRAGITIISVGVGRAVDRSQLLKMAHNDTNRVFSIAKFNELVNFVDQLAMTIQKTIDPSCYSAPKVTLTPKPKGPFKHGQKVELECSIETVFTDIEYIFLKDEEVIPINLQKSTFRGGIKVRYSFTISTTTVGVYQCRTKTSWGLVSLSQKVEVLKKVNPDEGKPDAGRKWKSCDEFTSEQIFKQNHCTYR</sequence>
<dbReference type="SUPFAM" id="SSF48726">
    <property type="entry name" value="Immunoglobulin"/>
    <property type="match status" value="1"/>
</dbReference>
<dbReference type="PRINTS" id="PR00453">
    <property type="entry name" value="VWFADOMAIN"/>
</dbReference>
<feature type="domain" description="Ig-like" evidence="3">
    <location>
        <begin position="304"/>
        <end position="393"/>
    </location>
</feature>
<dbReference type="Gene3D" id="3.40.50.410">
    <property type="entry name" value="von Willebrand factor, type A domain"/>
    <property type="match status" value="1"/>
</dbReference>
<keyword evidence="1" id="KW-0472">Membrane</keyword>
<dbReference type="PANTHER" id="PTHR24020">
    <property type="entry name" value="COLLAGEN ALPHA"/>
    <property type="match status" value="1"/>
</dbReference>
<keyword evidence="1" id="KW-0812">Transmembrane</keyword>
<evidence type="ECO:0000313" key="4">
    <source>
        <dbReference type="Proteomes" id="UP000887565"/>
    </source>
</evidence>
<dbReference type="InterPro" id="IPR013783">
    <property type="entry name" value="Ig-like_fold"/>
</dbReference>
<accession>A0A915IWL3</accession>
<feature type="domain" description="VWFA" evidence="2">
    <location>
        <begin position="108"/>
        <end position="288"/>
    </location>
</feature>
<dbReference type="PANTHER" id="PTHR24020:SF87">
    <property type="entry name" value="COLLAGEN ALPHA-1(VI) CHAIN-LIKE"/>
    <property type="match status" value="1"/>
</dbReference>
<dbReference type="WBParaSite" id="nRc.2.0.1.t17800-RA">
    <property type="protein sequence ID" value="nRc.2.0.1.t17800-RA"/>
    <property type="gene ID" value="nRc.2.0.1.g17800"/>
</dbReference>
<dbReference type="AlphaFoldDB" id="A0A915IWL3"/>
<dbReference type="InterPro" id="IPR050525">
    <property type="entry name" value="ECM_Assembly_Org"/>
</dbReference>
<dbReference type="InterPro" id="IPR007110">
    <property type="entry name" value="Ig-like_dom"/>
</dbReference>
<dbReference type="InterPro" id="IPR002035">
    <property type="entry name" value="VWF_A"/>
</dbReference>
<dbReference type="Proteomes" id="UP000887565">
    <property type="component" value="Unplaced"/>
</dbReference>
<dbReference type="Gene3D" id="2.60.40.10">
    <property type="entry name" value="Immunoglobulins"/>
    <property type="match status" value="1"/>
</dbReference>
<dbReference type="SUPFAM" id="SSF53300">
    <property type="entry name" value="vWA-like"/>
    <property type="match status" value="1"/>
</dbReference>
<dbReference type="SMART" id="SM00327">
    <property type="entry name" value="VWA"/>
    <property type="match status" value="1"/>
</dbReference>
<reference evidence="5" key="1">
    <citation type="submission" date="2022-11" db="UniProtKB">
        <authorList>
            <consortium name="WormBaseParasite"/>
        </authorList>
    </citation>
    <scope>IDENTIFICATION</scope>
</reference>
<evidence type="ECO:0000256" key="1">
    <source>
        <dbReference type="SAM" id="Phobius"/>
    </source>
</evidence>
<feature type="transmembrane region" description="Helical" evidence="1">
    <location>
        <begin position="36"/>
        <end position="55"/>
    </location>
</feature>
<organism evidence="4 5">
    <name type="scientific">Romanomermis culicivorax</name>
    <name type="common">Nematode worm</name>
    <dbReference type="NCBI Taxonomy" id="13658"/>
    <lineage>
        <taxon>Eukaryota</taxon>
        <taxon>Metazoa</taxon>
        <taxon>Ecdysozoa</taxon>
        <taxon>Nematoda</taxon>
        <taxon>Enoplea</taxon>
        <taxon>Dorylaimia</taxon>
        <taxon>Mermithida</taxon>
        <taxon>Mermithoidea</taxon>
        <taxon>Mermithidae</taxon>
        <taxon>Romanomermis</taxon>
    </lineage>
</organism>
<feature type="transmembrane region" description="Helical" evidence="1">
    <location>
        <begin position="75"/>
        <end position="95"/>
    </location>
</feature>
<protein>
    <submittedName>
        <fullName evidence="5">VWFA domain-containing protein</fullName>
    </submittedName>
</protein>
<dbReference type="InterPro" id="IPR036465">
    <property type="entry name" value="vWFA_dom_sf"/>
</dbReference>
<proteinExistence type="predicted"/>